<gene>
    <name evidence="1" type="ORF">DTU03_17970</name>
</gene>
<name>A0A5W7RZC9_SALET</name>
<dbReference type="AlphaFoldDB" id="A0A5W7RZC9"/>
<evidence type="ECO:0000313" key="1">
    <source>
        <dbReference type="EMBL" id="EBX8629367.1"/>
    </source>
</evidence>
<dbReference type="EMBL" id="AAHMLI010000023">
    <property type="protein sequence ID" value="EBX8629367.1"/>
    <property type="molecule type" value="Genomic_DNA"/>
</dbReference>
<accession>A0A5W7RZC9</accession>
<comment type="caution">
    <text evidence="1">The sequence shown here is derived from an EMBL/GenBank/DDBJ whole genome shotgun (WGS) entry which is preliminary data.</text>
</comment>
<reference evidence="1" key="1">
    <citation type="submission" date="2018-07" db="EMBL/GenBank/DDBJ databases">
        <authorList>
            <person name="Ashton P.M."/>
            <person name="Dallman T."/>
            <person name="Nair S."/>
            <person name="De Pinna E."/>
            <person name="Peters T."/>
            <person name="Grant K."/>
        </authorList>
    </citation>
    <scope>NUCLEOTIDE SEQUENCE</scope>
    <source>
        <strain evidence="1">242348</strain>
    </source>
</reference>
<sequence>MKMFIATRPAKVDGHFIKVVLDFTPLGTPENTEVKNIHEARSFINSYIARNVKEGHKALIVRKEGRAFPGFDAFYKSLPLAVDATTRL</sequence>
<organism evidence="1">
    <name type="scientific">Salmonella enterica subsp. enterica serovar Kintambo</name>
    <dbReference type="NCBI Taxonomy" id="1192730"/>
    <lineage>
        <taxon>Bacteria</taxon>
        <taxon>Pseudomonadati</taxon>
        <taxon>Pseudomonadota</taxon>
        <taxon>Gammaproteobacteria</taxon>
        <taxon>Enterobacterales</taxon>
        <taxon>Enterobacteriaceae</taxon>
        <taxon>Salmonella</taxon>
    </lineage>
</organism>
<proteinExistence type="predicted"/>
<protein>
    <submittedName>
        <fullName evidence="1">Uncharacterized protein</fullName>
    </submittedName>
</protein>